<evidence type="ECO:0008006" key="4">
    <source>
        <dbReference type="Google" id="ProtNLM"/>
    </source>
</evidence>
<feature type="chain" id="PRO_5020936467" description="Secreted protein" evidence="1">
    <location>
        <begin position="18"/>
        <end position="285"/>
    </location>
</feature>
<reference evidence="2 3" key="1">
    <citation type="submission" date="2019-04" db="EMBL/GenBank/DDBJ databases">
        <title>Microbes associate with the intestines of laboratory mice.</title>
        <authorList>
            <person name="Navarre W."/>
            <person name="Wong E."/>
            <person name="Huang K."/>
            <person name="Tropini C."/>
            <person name="Ng K."/>
            <person name="Yu B."/>
        </authorList>
    </citation>
    <scope>NUCLEOTIDE SEQUENCE [LARGE SCALE GENOMIC DNA]</scope>
    <source>
        <strain evidence="2 3">NM62_B4-13</strain>
    </source>
</reference>
<name>A0A4S2CUI8_STEMA</name>
<gene>
    <name evidence="2" type="ORF">E5352_16935</name>
</gene>
<evidence type="ECO:0000313" key="2">
    <source>
        <dbReference type="EMBL" id="TGY32072.1"/>
    </source>
</evidence>
<keyword evidence="1" id="KW-0732">Signal</keyword>
<protein>
    <recommendedName>
        <fullName evidence="4">Secreted protein</fullName>
    </recommendedName>
</protein>
<sequence length="285" mass="31953">MSLLLPFLFAAAGLSQAPFETLPSAAMGPINCPKPPATIRTVEGRIYECHPQEGESAYRDVTPPDEQTHWRVNFGSTRLPPQGTGSYHPPEDWPFRAIVSSRNPAAMAAQYFYIFDRHGMVIDSNDASAIGEQMMEVRISGIRLWPRANVFYRMPPPDDKEKLKWTSPTDRMRSVGFYGLVVDGKMLCPVLDESQVSNWPGPDIPHHPAGTYINGHCGEAYLMTSYLKDDPDGNFRNYTYPGFSAGGLELRWSFQRHDEPVRPLLNRLGVCVAFCPPNVQHTDQP</sequence>
<dbReference type="OrthoDB" id="6043789at2"/>
<organism evidence="2 3">
    <name type="scientific">Stenotrophomonas maltophilia</name>
    <name type="common">Pseudomonas maltophilia</name>
    <name type="synonym">Xanthomonas maltophilia</name>
    <dbReference type="NCBI Taxonomy" id="40324"/>
    <lineage>
        <taxon>Bacteria</taxon>
        <taxon>Pseudomonadati</taxon>
        <taxon>Pseudomonadota</taxon>
        <taxon>Gammaproteobacteria</taxon>
        <taxon>Lysobacterales</taxon>
        <taxon>Lysobacteraceae</taxon>
        <taxon>Stenotrophomonas</taxon>
        <taxon>Stenotrophomonas maltophilia group</taxon>
    </lineage>
</organism>
<feature type="signal peptide" evidence="1">
    <location>
        <begin position="1"/>
        <end position="17"/>
    </location>
</feature>
<dbReference type="AlphaFoldDB" id="A0A4S2CUI8"/>
<evidence type="ECO:0000256" key="1">
    <source>
        <dbReference type="SAM" id="SignalP"/>
    </source>
</evidence>
<dbReference type="Proteomes" id="UP000306631">
    <property type="component" value="Unassembled WGS sequence"/>
</dbReference>
<comment type="caution">
    <text evidence="2">The sequence shown here is derived from an EMBL/GenBank/DDBJ whole genome shotgun (WGS) entry which is preliminary data.</text>
</comment>
<evidence type="ECO:0000313" key="3">
    <source>
        <dbReference type="Proteomes" id="UP000306631"/>
    </source>
</evidence>
<dbReference type="RefSeq" id="WP_136006688.1">
    <property type="nucleotide sequence ID" value="NZ_SRYW01000019.1"/>
</dbReference>
<proteinExistence type="predicted"/>
<accession>A0A4S2CUI8</accession>
<dbReference type="EMBL" id="SRYW01000019">
    <property type="protein sequence ID" value="TGY32072.1"/>
    <property type="molecule type" value="Genomic_DNA"/>
</dbReference>